<dbReference type="EMBL" id="CP104550">
    <property type="protein sequence ID" value="UXH32659.1"/>
    <property type="molecule type" value="Genomic_DNA"/>
</dbReference>
<dbReference type="RefSeq" id="WP_261599897.1">
    <property type="nucleotide sequence ID" value="NZ_CP104550.1"/>
</dbReference>
<evidence type="ECO:0000313" key="1">
    <source>
        <dbReference type="EMBL" id="UXH32659.1"/>
    </source>
</evidence>
<dbReference type="AlphaFoldDB" id="A0A9E7UHY4"/>
<accession>A0A9E7UHY4</accession>
<organism evidence="1">
    <name type="scientific">Methanothermobacter wolfeii</name>
    <name type="common">Methanobacterium wolfei</name>
    <dbReference type="NCBI Taxonomy" id="145261"/>
    <lineage>
        <taxon>Archaea</taxon>
        <taxon>Methanobacteriati</taxon>
        <taxon>Methanobacteriota</taxon>
        <taxon>Methanomada group</taxon>
        <taxon>Methanobacteria</taxon>
        <taxon>Methanobacteriales</taxon>
        <taxon>Methanobacteriaceae</taxon>
        <taxon>Methanothermobacter</taxon>
    </lineage>
</organism>
<reference evidence="1" key="1">
    <citation type="submission" date="2022-09" db="EMBL/GenBank/DDBJ databases">
        <title>Characterization of three MwoI isoschizomers from sequenced genome and metagenomes.</title>
        <authorList>
            <person name="Fomenkov A."/>
            <person name="Xu S.Y."/>
            <person name="Roberts R.J."/>
        </authorList>
    </citation>
    <scope>NUCLEOTIDE SEQUENCE</scope>
    <source>
        <strain evidence="1">DSM 2970</strain>
    </source>
</reference>
<name>A0A9E7UHY4_METWO</name>
<sequence>MSIIIFKIVARKAPSMRGTSRISDFNEEVVVVASCRDPRRS</sequence>
<gene>
    <name evidence="1" type="ORF">N5910_09375</name>
</gene>
<proteinExistence type="predicted"/>
<dbReference type="Proteomes" id="UP001065373">
    <property type="component" value="Chromosome"/>
</dbReference>
<protein>
    <submittedName>
        <fullName evidence="1">Uncharacterized protein</fullName>
    </submittedName>
</protein>
<dbReference type="GeneID" id="75107461"/>